<comment type="caution">
    <text evidence="2">The sequence shown here is derived from an EMBL/GenBank/DDBJ whole genome shotgun (WGS) entry which is preliminary data.</text>
</comment>
<proteinExistence type="predicted"/>
<feature type="non-terminal residue" evidence="2">
    <location>
        <position position="214"/>
    </location>
</feature>
<evidence type="ECO:0000313" key="2">
    <source>
        <dbReference type="EMBL" id="KKL56836.1"/>
    </source>
</evidence>
<reference evidence="2" key="1">
    <citation type="journal article" date="2015" name="Nature">
        <title>Complex archaea that bridge the gap between prokaryotes and eukaryotes.</title>
        <authorList>
            <person name="Spang A."/>
            <person name="Saw J.H."/>
            <person name="Jorgensen S.L."/>
            <person name="Zaremba-Niedzwiedzka K."/>
            <person name="Martijn J."/>
            <person name="Lind A.E."/>
            <person name="van Eijk R."/>
            <person name="Schleper C."/>
            <person name="Guy L."/>
            <person name="Ettema T.J."/>
        </authorList>
    </citation>
    <scope>NUCLEOTIDE SEQUENCE</scope>
</reference>
<feature type="region of interest" description="Disordered" evidence="1">
    <location>
        <begin position="74"/>
        <end position="96"/>
    </location>
</feature>
<accession>A0A0F9DSW8</accession>
<dbReference type="AlphaFoldDB" id="A0A0F9DSW8"/>
<protein>
    <submittedName>
        <fullName evidence="2">Uncharacterized protein</fullName>
    </submittedName>
</protein>
<gene>
    <name evidence="2" type="ORF">LCGC14_2241420</name>
</gene>
<evidence type="ECO:0000256" key="1">
    <source>
        <dbReference type="SAM" id="MobiDB-lite"/>
    </source>
</evidence>
<organism evidence="2">
    <name type="scientific">marine sediment metagenome</name>
    <dbReference type="NCBI Taxonomy" id="412755"/>
    <lineage>
        <taxon>unclassified sequences</taxon>
        <taxon>metagenomes</taxon>
        <taxon>ecological metagenomes</taxon>
    </lineage>
</organism>
<dbReference type="EMBL" id="LAZR01030360">
    <property type="protein sequence ID" value="KKL56836.1"/>
    <property type="molecule type" value="Genomic_DNA"/>
</dbReference>
<sequence length="214" mass="24402">MPRQIRESQEEKTRLESQLALPSPDGTLSRGEIGAQLQRVNKFLEEGTPPPTTPERRDELGKRITVLEKEISENMPTREAMVRKVPGTGDHHGKWEKANKPKIFEWKDARRELDPTNEDVDYTNVEILRRQNDLSEIKPFRQFKGVDMRDGEIVPGGIPDAEKIEARIAEPETAVAVLEQEEPLEAQSFTVACDDCHFTRTKDTKKKADSALRM</sequence>
<name>A0A0F9DSW8_9ZZZZ</name>
<feature type="compositionally biased region" description="Basic and acidic residues" evidence="1">
    <location>
        <begin position="1"/>
        <end position="15"/>
    </location>
</feature>
<feature type="region of interest" description="Disordered" evidence="1">
    <location>
        <begin position="1"/>
        <end position="30"/>
    </location>
</feature>